<name>A0A1I0XQM8_9CLOT</name>
<dbReference type="AlphaFoldDB" id="A0A1I0XQM8"/>
<feature type="transmembrane region" description="Helical" evidence="2">
    <location>
        <begin position="7"/>
        <end position="26"/>
    </location>
</feature>
<organism evidence="4 5">
    <name type="scientific">Clostridium frigidicarnis</name>
    <dbReference type="NCBI Taxonomy" id="84698"/>
    <lineage>
        <taxon>Bacteria</taxon>
        <taxon>Bacillati</taxon>
        <taxon>Bacillota</taxon>
        <taxon>Clostridia</taxon>
        <taxon>Eubacteriales</taxon>
        <taxon>Clostridiaceae</taxon>
        <taxon>Clostridium</taxon>
    </lineage>
</organism>
<sequence length="328" mass="36906">MKKFFKGILVFLLIIVLVLGGFLFVFRHRVSLYVNIGKQYLKIKDNPPSSTDVSSLLTPMESMDFKDIVYKDTNGVPLTLDIYGPRKKLSNGSPVILYVHGGSWVYGDKSIPQAISPLFDSFRDEGFTIISTSYELIRKTVNFDKQASDVKDTLRWIYKNKDVYGFNTDEIGVIGTSSGAHLSMLAAYSSDEDFKGDTALSNYPSDVKYVIDFFGPTDLTSLDMSTAGWDLDNAIKTTKNTQEMMRKYSPINYLKEGLPETLIVHSKKDEVVPFSNSTLLYEKSKEYNNKVELLTLENSGHDLSDVNRDDVISLATKVLQFIVKNSPL</sequence>
<dbReference type="InterPro" id="IPR029058">
    <property type="entry name" value="AB_hydrolase_fold"/>
</dbReference>
<dbReference type="InterPro" id="IPR049492">
    <property type="entry name" value="BD-FAE-like_dom"/>
</dbReference>
<dbReference type="GO" id="GO:0016787">
    <property type="term" value="F:hydrolase activity"/>
    <property type="evidence" value="ECO:0007669"/>
    <property type="project" value="UniProtKB-KW"/>
</dbReference>
<protein>
    <submittedName>
        <fullName evidence="4">Triacylglycerol lipase</fullName>
    </submittedName>
</protein>
<keyword evidence="1" id="KW-0378">Hydrolase</keyword>
<dbReference type="OrthoDB" id="24847at2"/>
<keyword evidence="2" id="KW-0812">Transmembrane</keyword>
<dbReference type="EMBL" id="FOKI01000009">
    <property type="protein sequence ID" value="SFB03321.1"/>
    <property type="molecule type" value="Genomic_DNA"/>
</dbReference>
<evidence type="ECO:0000313" key="4">
    <source>
        <dbReference type="EMBL" id="SFB03321.1"/>
    </source>
</evidence>
<dbReference type="RefSeq" id="WP_090040276.1">
    <property type="nucleotide sequence ID" value="NZ_FOKI01000009.1"/>
</dbReference>
<dbReference type="PANTHER" id="PTHR48081">
    <property type="entry name" value="AB HYDROLASE SUPERFAMILY PROTEIN C4A8.06C"/>
    <property type="match status" value="1"/>
</dbReference>
<dbReference type="InterPro" id="IPR050300">
    <property type="entry name" value="GDXG_lipolytic_enzyme"/>
</dbReference>
<keyword evidence="5" id="KW-1185">Reference proteome</keyword>
<evidence type="ECO:0000259" key="3">
    <source>
        <dbReference type="Pfam" id="PF20434"/>
    </source>
</evidence>
<dbReference type="SUPFAM" id="SSF53474">
    <property type="entry name" value="alpha/beta-Hydrolases"/>
    <property type="match status" value="1"/>
</dbReference>
<proteinExistence type="predicted"/>
<keyword evidence="2" id="KW-0472">Membrane</keyword>
<evidence type="ECO:0000256" key="1">
    <source>
        <dbReference type="ARBA" id="ARBA00022801"/>
    </source>
</evidence>
<dbReference type="Proteomes" id="UP000198619">
    <property type="component" value="Unassembled WGS sequence"/>
</dbReference>
<feature type="domain" description="BD-FAE-like" evidence="3">
    <location>
        <begin position="80"/>
        <end position="283"/>
    </location>
</feature>
<reference evidence="4 5" key="1">
    <citation type="submission" date="2016-10" db="EMBL/GenBank/DDBJ databases">
        <authorList>
            <person name="de Groot N.N."/>
        </authorList>
    </citation>
    <scope>NUCLEOTIDE SEQUENCE [LARGE SCALE GENOMIC DNA]</scope>
    <source>
        <strain evidence="4 5">DSM 12271</strain>
    </source>
</reference>
<evidence type="ECO:0000256" key="2">
    <source>
        <dbReference type="SAM" id="Phobius"/>
    </source>
</evidence>
<dbReference type="Pfam" id="PF20434">
    <property type="entry name" value="BD-FAE"/>
    <property type="match status" value="1"/>
</dbReference>
<dbReference type="STRING" id="84698.SAMN04488528_100991"/>
<accession>A0A1I0XQM8</accession>
<dbReference type="PANTHER" id="PTHR48081:SF13">
    <property type="entry name" value="ALPHA_BETA HYDROLASE"/>
    <property type="match status" value="1"/>
</dbReference>
<keyword evidence="2" id="KW-1133">Transmembrane helix</keyword>
<evidence type="ECO:0000313" key="5">
    <source>
        <dbReference type="Proteomes" id="UP000198619"/>
    </source>
</evidence>
<dbReference type="Gene3D" id="3.40.50.1820">
    <property type="entry name" value="alpha/beta hydrolase"/>
    <property type="match status" value="1"/>
</dbReference>
<gene>
    <name evidence="4" type="ORF">SAMN04488528_100991</name>
</gene>